<proteinExistence type="predicted"/>
<dbReference type="Gene3D" id="3.40.50.2000">
    <property type="entry name" value="Glycogen Phosphorylase B"/>
    <property type="match status" value="2"/>
</dbReference>
<reference evidence="3" key="1">
    <citation type="submission" date="2020-09" db="EMBL/GenBank/DDBJ databases">
        <title>A novel bacterium of genus Hazenella, isolated from South China Sea.</title>
        <authorList>
            <person name="Huang H."/>
            <person name="Mo K."/>
            <person name="Hu Y."/>
        </authorList>
    </citation>
    <scope>NUCLEOTIDE SEQUENCE</scope>
    <source>
        <strain evidence="3">IB182357</strain>
    </source>
</reference>
<protein>
    <submittedName>
        <fullName evidence="3">Glycosyltransferase</fullName>
    </submittedName>
</protein>
<feature type="domain" description="Glycosyltransferase subfamily 4-like N-terminal" evidence="2">
    <location>
        <begin position="323"/>
        <end position="495"/>
    </location>
</feature>
<dbReference type="Pfam" id="PF13439">
    <property type="entry name" value="Glyco_transf_4"/>
    <property type="match status" value="1"/>
</dbReference>
<comment type="caution">
    <text evidence="3">The sequence shown here is derived from an EMBL/GenBank/DDBJ whole genome shotgun (WGS) entry which is preliminary data.</text>
</comment>
<dbReference type="PANTHER" id="PTHR45947">
    <property type="entry name" value="SULFOQUINOVOSYL TRANSFERASE SQD2"/>
    <property type="match status" value="1"/>
</dbReference>
<evidence type="ECO:0000313" key="4">
    <source>
        <dbReference type="Proteomes" id="UP000661691"/>
    </source>
</evidence>
<dbReference type="PANTHER" id="PTHR45947:SF3">
    <property type="entry name" value="SULFOQUINOVOSYL TRANSFERASE SQD2"/>
    <property type="match status" value="1"/>
</dbReference>
<evidence type="ECO:0000259" key="2">
    <source>
        <dbReference type="Pfam" id="PF13439"/>
    </source>
</evidence>
<name>A0A926RUM4_9BACL</name>
<dbReference type="InterPro" id="IPR001296">
    <property type="entry name" value="Glyco_trans_1"/>
</dbReference>
<keyword evidence="4" id="KW-1185">Reference proteome</keyword>
<dbReference type="SUPFAM" id="SSF53756">
    <property type="entry name" value="UDP-Glycosyltransferase/glycogen phosphorylase"/>
    <property type="match status" value="1"/>
</dbReference>
<dbReference type="CDD" id="cd03801">
    <property type="entry name" value="GT4_PimA-like"/>
    <property type="match status" value="1"/>
</dbReference>
<dbReference type="Pfam" id="PF00534">
    <property type="entry name" value="Glycos_transf_1"/>
    <property type="match status" value="1"/>
</dbReference>
<dbReference type="Gene3D" id="3.20.110.10">
    <property type="entry name" value="Glycoside hydrolase 38, N terminal domain"/>
    <property type="match status" value="1"/>
</dbReference>
<dbReference type="InterPro" id="IPR027291">
    <property type="entry name" value="Glyco_hydro_38_N_sf"/>
</dbReference>
<accession>A0A926RUM4</accession>
<gene>
    <name evidence="3" type="ORF">IC620_10325</name>
</gene>
<feature type="domain" description="Glycosyl transferase family 1" evidence="1">
    <location>
        <begin position="515"/>
        <end position="672"/>
    </location>
</feature>
<dbReference type="InterPro" id="IPR050194">
    <property type="entry name" value="Glycosyltransferase_grp1"/>
</dbReference>
<dbReference type="GO" id="GO:0016757">
    <property type="term" value="F:glycosyltransferase activity"/>
    <property type="evidence" value="ECO:0007669"/>
    <property type="project" value="InterPro"/>
</dbReference>
<dbReference type="EMBL" id="JACXAH010000013">
    <property type="protein sequence ID" value="MBD1372752.1"/>
    <property type="molecule type" value="Genomic_DNA"/>
</dbReference>
<evidence type="ECO:0000313" key="3">
    <source>
        <dbReference type="EMBL" id="MBD1372752.1"/>
    </source>
</evidence>
<dbReference type="RefSeq" id="WP_191142133.1">
    <property type="nucleotide sequence ID" value="NZ_JACXAH010000013.1"/>
</dbReference>
<dbReference type="AlphaFoldDB" id="A0A926RUM4"/>
<evidence type="ECO:0000259" key="1">
    <source>
        <dbReference type="Pfam" id="PF00534"/>
    </source>
</evidence>
<sequence>MENRYCTLVISPQSDIDLYHEYDSQKIIDEYTFLLYRISTILSKNSTIRLVLAIPAVTLSYFALPSFQRICKAYMRSKENKEWELYLHGLKEEHYDMLAWIKYLKYLYQIEVIPAIQMPTFYTYIEDETFLRISKPFLQCRMQLAIDTYQRTMGENLKGLMLSGVEYKPEFNSIIYQTGLQYIVIDQQVMDWTTSSSIRIDHHYTVWYKNLEKKRLDRLNDSPKTLSPLFIKHFPIETLSKSDIEVFLENHEVNQFRPVFLSEYIEKKYNSKLVDILSEKSSNDQIHRLKPNDREDVMMEFIHQQKPRLRVVFLCWEYPPLVVGGLSVAVNGLAVHMAKQGIEVHVVTSRVESTPKYELLDGVHIHRVGKYIDQVGGAFFDWTVHLNLEMVNEVDCLISGGLQFDLIHAHDWLVYFAAKYLKQVYDTPIIYSFHGLQAPRNKAAQVTEFDKIHEIEIKSSQMADRVITVSYSMKDDLQRLLGLSSEKINVISNGIQVPENPIAPTQLLEKAYVSVDEKMVLFIGRLVIEKGVHILLEAAKIVLQKYPKVKFVIAGDGYLRNVLEEKARELRVMEHVVFTGIVDRKKRDHLYQLADICVFPSLYEPFGIVALEAMSYQTPVIVSDTGGLSEIITHRKNGLRIKSGDIESLASQIIWCLENATSVNQMVEIAYEELSIKYNWNTIAKETISVYNEVCDSLTSFK</sequence>
<dbReference type="InterPro" id="IPR028098">
    <property type="entry name" value="Glyco_trans_4-like_N"/>
</dbReference>
<organism evidence="3 4">
    <name type="scientific">Polycladospora coralii</name>
    <dbReference type="NCBI Taxonomy" id="2771432"/>
    <lineage>
        <taxon>Bacteria</taxon>
        <taxon>Bacillati</taxon>
        <taxon>Bacillota</taxon>
        <taxon>Bacilli</taxon>
        <taxon>Bacillales</taxon>
        <taxon>Thermoactinomycetaceae</taxon>
        <taxon>Polycladospora</taxon>
    </lineage>
</organism>
<dbReference type="Proteomes" id="UP000661691">
    <property type="component" value="Unassembled WGS sequence"/>
</dbReference>